<dbReference type="AlphaFoldDB" id="A0A0M0BRS5"/>
<feature type="domain" description="MobA-like NTP transferase" evidence="1">
    <location>
        <begin position="5"/>
        <end position="128"/>
    </location>
</feature>
<dbReference type="GO" id="GO:0016779">
    <property type="term" value="F:nucleotidyltransferase activity"/>
    <property type="evidence" value="ECO:0007669"/>
    <property type="project" value="UniProtKB-ARBA"/>
</dbReference>
<dbReference type="Proteomes" id="UP000054016">
    <property type="component" value="Unassembled WGS sequence"/>
</dbReference>
<dbReference type="SUPFAM" id="SSF53448">
    <property type="entry name" value="Nucleotide-diphospho-sugar transferases"/>
    <property type="match status" value="1"/>
</dbReference>
<proteinExistence type="predicted"/>
<dbReference type="Pfam" id="PF12804">
    <property type="entry name" value="NTP_transf_3"/>
    <property type="match status" value="1"/>
</dbReference>
<dbReference type="Gene3D" id="3.90.550.10">
    <property type="entry name" value="Spore Coat Polysaccharide Biosynthesis Protein SpsA, Chain A"/>
    <property type="match status" value="1"/>
</dbReference>
<evidence type="ECO:0000313" key="2">
    <source>
        <dbReference type="EMBL" id="KON31298.1"/>
    </source>
</evidence>
<sequence length="207" mass="22441">MKVPALIMAGGKGKRIGLPVEKPLLLFLGKPLIDWVLEAVASADKVSEFYVVTSVNTPETEKRCKSKGWKFLRTAAKGYHSDLKQAVRNAGLSGAVLTIPADLPAVTGSFLDKVVSEFEECGKNFLAVFVPIKSREALGLSVSSTDEYNGVWHAVSGVNIVNGAKIQEEGKIETSVIITEETEVLLNINTQKDLEISEKIIQDQGKK</sequence>
<reference evidence="3" key="1">
    <citation type="submission" date="2015-06" db="EMBL/GenBank/DDBJ databases">
        <title>New insights into the roles of widespread benthic archaea in carbon and nitrogen cycling.</title>
        <authorList>
            <person name="Lazar C.S."/>
            <person name="Baker B.J."/>
            <person name="Seitz K.W."/>
            <person name="Hyde A.S."/>
            <person name="Dick G.J."/>
            <person name="Hinrichs K.-U."/>
            <person name="Teske A.P."/>
        </authorList>
    </citation>
    <scope>NUCLEOTIDE SEQUENCE [LARGE SCALE GENOMIC DNA]</scope>
</reference>
<protein>
    <recommendedName>
        <fullName evidence="1">MobA-like NTP transferase domain-containing protein</fullName>
    </recommendedName>
</protein>
<evidence type="ECO:0000259" key="1">
    <source>
        <dbReference type="Pfam" id="PF12804"/>
    </source>
</evidence>
<evidence type="ECO:0000313" key="3">
    <source>
        <dbReference type="Proteomes" id="UP000054016"/>
    </source>
</evidence>
<gene>
    <name evidence="2" type="ORF">AC478_03040</name>
</gene>
<dbReference type="InterPro" id="IPR029044">
    <property type="entry name" value="Nucleotide-diphossugar_trans"/>
</dbReference>
<dbReference type="EMBL" id="LFWV01000038">
    <property type="protein sequence ID" value="KON31298.1"/>
    <property type="molecule type" value="Genomic_DNA"/>
</dbReference>
<organism evidence="2 3">
    <name type="scientific">miscellaneous Crenarchaeota group-1 archaeon SG8-32-3</name>
    <dbReference type="NCBI Taxonomy" id="1685125"/>
    <lineage>
        <taxon>Archaea</taxon>
        <taxon>Candidatus Bathyarchaeota</taxon>
        <taxon>MCG-1</taxon>
    </lineage>
</organism>
<comment type="caution">
    <text evidence="2">The sequence shown here is derived from an EMBL/GenBank/DDBJ whole genome shotgun (WGS) entry which is preliminary data.</text>
</comment>
<dbReference type="InterPro" id="IPR025877">
    <property type="entry name" value="MobA-like_NTP_Trfase"/>
</dbReference>
<name>A0A0M0BRS5_9ARCH</name>
<dbReference type="PANTHER" id="PTHR43777:SF1">
    <property type="entry name" value="MOLYBDENUM COFACTOR CYTIDYLYLTRANSFERASE"/>
    <property type="match status" value="1"/>
</dbReference>
<dbReference type="PANTHER" id="PTHR43777">
    <property type="entry name" value="MOLYBDENUM COFACTOR CYTIDYLYLTRANSFERASE"/>
    <property type="match status" value="1"/>
</dbReference>
<accession>A0A0M0BRS5</accession>